<proteinExistence type="predicted"/>
<name>A0AAD9A202_9PEZI</name>
<organism evidence="1 2">
    <name type="scientific">Colletotrichum chrysophilum</name>
    <dbReference type="NCBI Taxonomy" id="1836956"/>
    <lineage>
        <taxon>Eukaryota</taxon>
        <taxon>Fungi</taxon>
        <taxon>Dikarya</taxon>
        <taxon>Ascomycota</taxon>
        <taxon>Pezizomycotina</taxon>
        <taxon>Sordariomycetes</taxon>
        <taxon>Hypocreomycetidae</taxon>
        <taxon>Glomerellales</taxon>
        <taxon>Glomerellaceae</taxon>
        <taxon>Colletotrichum</taxon>
        <taxon>Colletotrichum gloeosporioides species complex</taxon>
    </lineage>
</organism>
<dbReference type="Proteomes" id="UP001243330">
    <property type="component" value="Unassembled WGS sequence"/>
</dbReference>
<sequence length="128" mass="13590">MTDDDDACAMAESVPACQLPQPDFVIGFSVLVAAQQQQLGISKQALNQDYGSWKPIRSQRLTAAQSNDKGNARARPLGSSCLIAAGAVAAVQVWYAAAVQSSNFRLFGPFPSQRLRGPQALDSSARHG</sequence>
<evidence type="ECO:0000313" key="1">
    <source>
        <dbReference type="EMBL" id="KAK1837634.1"/>
    </source>
</evidence>
<gene>
    <name evidence="1" type="ORF">CCHR01_19746</name>
</gene>
<reference evidence="1" key="1">
    <citation type="submission" date="2023-01" db="EMBL/GenBank/DDBJ databases">
        <title>Colletotrichum chrysophilum M932 genome sequence.</title>
        <authorList>
            <person name="Baroncelli R."/>
        </authorList>
    </citation>
    <scope>NUCLEOTIDE SEQUENCE</scope>
    <source>
        <strain evidence="1">M932</strain>
    </source>
</reference>
<keyword evidence="2" id="KW-1185">Reference proteome</keyword>
<dbReference type="AlphaFoldDB" id="A0AAD9A202"/>
<comment type="caution">
    <text evidence="1">The sequence shown here is derived from an EMBL/GenBank/DDBJ whole genome shotgun (WGS) entry which is preliminary data.</text>
</comment>
<evidence type="ECO:0000313" key="2">
    <source>
        <dbReference type="Proteomes" id="UP001243330"/>
    </source>
</evidence>
<accession>A0AAD9A202</accession>
<protein>
    <submittedName>
        <fullName evidence="1">Uncharacterized protein</fullName>
    </submittedName>
</protein>
<dbReference type="EMBL" id="JAQOWY010001089">
    <property type="protein sequence ID" value="KAK1837634.1"/>
    <property type="molecule type" value="Genomic_DNA"/>
</dbReference>